<reference evidence="9" key="2">
    <citation type="submission" date="2025-09" db="UniProtKB">
        <authorList>
            <consortium name="Ensembl"/>
        </authorList>
    </citation>
    <scope>IDENTIFICATION</scope>
</reference>
<evidence type="ECO:0000313" key="9">
    <source>
        <dbReference type="Ensembl" id="ENSNMLP00000020002.1"/>
    </source>
</evidence>
<dbReference type="Proteomes" id="UP000694523">
    <property type="component" value="Unplaced"/>
</dbReference>
<dbReference type="GO" id="GO:0005694">
    <property type="term" value="C:chromosome"/>
    <property type="evidence" value="ECO:0007669"/>
    <property type="project" value="UniProtKB-SubCell"/>
</dbReference>
<dbReference type="InterPro" id="IPR040560">
    <property type="entry name" value="SYCP2_SLD"/>
</dbReference>
<feature type="compositionally biased region" description="Basic and acidic residues" evidence="6">
    <location>
        <begin position="584"/>
        <end position="617"/>
    </location>
</feature>
<dbReference type="PANTHER" id="PTHR15607:SF18">
    <property type="entry name" value="SYNAPTONEMAL COMPLEX PROTEIN 2-LIKE ISOFORM X1"/>
    <property type="match status" value="1"/>
</dbReference>
<name>A0A8C6TIK2_9GOBI</name>
<dbReference type="GO" id="GO:0005634">
    <property type="term" value="C:nucleus"/>
    <property type="evidence" value="ECO:0007669"/>
    <property type="project" value="UniProtKB-SubCell"/>
</dbReference>
<comment type="subcellular location">
    <subcellularLocation>
        <location evidence="2">Chromosome</location>
    </subcellularLocation>
    <subcellularLocation>
        <location evidence="1">Nucleus</location>
    </subcellularLocation>
</comment>
<organism evidence="9 10">
    <name type="scientific">Neogobius melanostomus</name>
    <name type="common">round goby</name>
    <dbReference type="NCBI Taxonomy" id="47308"/>
    <lineage>
        <taxon>Eukaryota</taxon>
        <taxon>Metazoa</taxon>
        <taxon>Chordata</taxon>
        <taxon>Craniata</taxon>
        <taxon>Vertebrata</taxon>
        <taxon>Euteleostomi</taxon>
        <taxon>Actinopterygii</taxon>
        <taxon>Neopterygii</taxon>
        <taxon>Teleostei</taxon>
        <taxon>Neoteleostei</taxon>
        <taxon>Acanthomorphata</taxon>
        <taxon>Gobiaria</taxon>
        <taxon>Gobiiformes</taxon>
        <taxon>Gobioidei</taxon>
        <taxon>Gobiidae</taxon>
        <taxon>Benthophilinae</taxon>
        <taxon>Neogobiini</taxon>
        <taxon>Neogobius</taxon>
    </lineage>
</organism>
<dbReference type="Ensembl" id="ENSNMLT00000022446.1">
    <property type="protein sequence ID" value="ENSNMLP00000020002.1"/>
    <property type="gene ID" value="ENSNMLG00000013068.1"/>
</dbReference>
<sequence length="687" mass="78472">MIECSWSLREAHFIMFKLRLCKYLDRGDRSGVVSVIQNEGFGPRTLTQLHQLVTAELSSERFARVQLLVKALEKLSENEENLQHLLNSGLASKLLWWYRSVLEQLTCDLSQTPALHSLTEAFFDYFLELAKPSVHVSQLRVLLQYLSRTALEPTLVFRLRLEAIRTFNSCLESCSPEQRKALQDHRDIKCLLSDLAAALFTVGDYQLQACLVETLCRLTLKGDRPIRAKEWFSHEVSRAFIAIRNGVFEADCRRFLNFLNSNHGDQRRVFSFPCLRAFLDSTELCRPQEENLEEFWIDFNLDSACLHFFVDDPKMSEPPSMWETIHVLRTEVNHCSLTDINGMSVLVMDLIKPMLLDNFKGQRLELKFDGALHSELSCVIGRVFKKPLVPVSSMRIYHNRTPKKKKLRVLPLSSPSSDENSVIKSSERSRAEILFDQVKHSTPVYKCGNRFKEEGPDCFLSPELSIDRPFPDPVHPVCFSTSEEDSVDKEMVGSVRKRPFPDSGYTSDLTMAKPKIKRVHPSPEAAKSPVDSAGPSAKDEEIVKHLILETEFAFEDSAYGDGLMAEEAGSFAAMSEFAAEGEEEPVKEGVESGQKELGKERAKSGAEAEPDAERVEFGAEEEEPVAEEEEPVAEEERLLRRRRSLLRRRRSLLLSWKSLLQWSRILEWRRSLSKRGRSLVALKRRSL</sequence>
<evidence type="ECO:0000259" key="8">
    <source>
        <dbReference type="Pfam" id="PF18584"/>
    </source>
</evidence>
<feature type="region of interest" description="Disordered" evidence="6">
    <location>
        <begin position="518"/>
        <end position="537"/>
    </location>
</feature>
<reference evidence="9" key="1">
    <citation type="submission" date="2025-08" db="UniProtKB">
        <authorList>
            <consortium name="Ensembl"/>
        </authorList>
    </citation>
    <scope>IDENTIFICATION</scope>
</reference>
<keyword evidence="4" id="KW-0158">Chromosome</keyword>
<evidence type="ECO:0000256" key="2">
    <source>
        <dbReference type="ARBA" id="ARBA00004286"/>
    </source>
</evidence>
<proteinExistence type="inferred from homology"/>
<dbReference type="InterPro" id="IPR041322">
    <property type="entry name" value="SYCP2_ARLD"/>
</dbReference>
<evidence type="ECO:0000256" key="1">
    <source>
        <dbReference type="ARBA" id="ARBA00004123"/>
    </source>
</evidence>
<keyword evidence="10" id="KW-1185">Reference proteome</keyword>
<dbReference type="AlphaFoldDB" id="A0A8C6TIK2"/>
<evidence type="ECO:0008006" key="11">
    <source>
        <dbReference type="Google" id="ProtNLM"/>
    </source>
</evidence>
<evidence type="ECO:0000256" key="3">
    <source>
        <dbReference type="ARBA" id="ARBA00007960"/>
    </source>
</evidence>
<evidence type="ECO:0000256" key="5">
    <source>
        <dbReference type="ARBA" id="ARBA00023242"/>
    </source>
</evidence>
<protein>
    <recommendedName>
        <fullName evidence="11">Synaptonemal complex protein 2-like</fullName>
    </recommendedName>
</protein>
<feature type="domain" description="Synaptonemal complex protein 2 armadillo-repeat-like" evidence="7">
    <location>
        <begin position="45"/>
        <end position="177"/>
    </location>
</feature>
<evidence type="ECO:0000256" key="6">
    <source>
        <dbReference type="SAM" id="MobiDB-lite"/>
    </source>
</evidence>
<keyword evidence="5" id="KW-0539">Nucleus</keyword>
<feature type="region of interest" description="Disordered" evidence="6">
    <location>
        <begin position="578"/>
        <end position="633"/>
    </location>
</feature>
<dbReference type="InterPro" id="IPR024835">
    <property type="entry name" value="SYCP2-like"/>
</dbReference>
<evidence type="ECO:0000256" key="4">
    <source>
        <dbReference type="ARBA" id="ARBA00022454"/>
    </source>
</evidence>
<dbReference type="PANTHER" id="PTHR15607">
    <property type="entry name" value="SYNAPTONEMAL COMPLEX PROTEIN-RELATED"/>
    <property type="match status" value="1"/>
</dbReference>
<evidence type="ECO:0000259" key="7">
    <source>
        <dbReference type="Pfam" id="PF18581"/>
    </source>
</evidence>
<comment type="similarity">
    <text evidence="3">Belongs to the SYCP2 family.</text>
</comment>
<feature type="domain" description="Synaptonemal complex protein 2 Spt16M-like" evidence="8">
    <location>
        <begin position="269"/>
        <end position="384"/>
    </location>
</feature>
<accession>A0A8C6TIK2</accession>
<dbReference type="Pfam" id="PF18581">
    <property type="entry name" value="SYCP2_ARLD"/>
    <property type="match status" value="1"/>
</dbReference>
<evidence type="ECO:0000313" key="10">
    <source>
        <dbReference type="Proteomes" id="UP000694523"/>
    </source>
</evidence>
<feature type="compositionally biased region" description="Acidic residues" evidence="6">
    <location>
        <begin position="618"/>
        <end position="633"/>
    </location>
</feature>
<dbReference type="Pfam" id="PF18584">
    <property type="entry name" value="SYCP2_SLD"/>
    <property type="match status" value="1"/>
</dbReference>